<evidence type="ECO:0000259" key="1">
    <source>
        <dbReference type="Pfam" id="PF13614"/>
    </source>
</evidence>
<protein>
    <submittedName>
        <fullName evidence="2">Sporulation initiation inhibitor protein Soj</fullName>
        <ecNumber evidence="2">3.6.-.-</ecNumber>
    </submittedName>
</protein>
<organism evidence="2">
    <name type="scientific">invertebrate metagenome</name>
    <dbReference type="NCBI Taxonomy" id="1711999"/>
    <lineage>
        <taxon>unclassified sequences</taxon>
        <taxon>metagenomes</taxon>
        <taxon>organismal metagenomes</taxon>
    </lineage>
</organism>
<sequence length="262" mass="29522">MRRVVFNLKGGVGKTSITCNLAGVSASHGFKTLVVDLDPQGNSSHYLMGDLLQCCEYNLAGFFEQALSFSVFSRKNEDYIYATPFDNLYVMPSSPELKFLEYKLETKHKIYKLKSALARLSEQFDRIYVDTAPAFNFYTQSALIAADSCLIPFDCDDFSRQALYSILGDIRELQEDHNPDLEIEGIIVNQFDARAKLPGQMVQALLDEGLPVLPVKLTSSIKMKESHQKHMPLVNFDPGHPLTQKFIALHDKLEENCSVEVL</sequence>
<reference evidence="2" key="1">
    <citation type="journal article" date="2017" name="Appl. Environ. Microbiol.">
        <title>Molecular characterization of an Endozoicomonas-like organism causing infection in king scallop Pecten maximus L.</title>
        <authorList>
            <person name="Cano I."/>
            <person name="van Aerle R."/>
            <person name="Ross S."/>
            <person name="Verner-Jeffreys D.W."/>
            <person name="Paley R.K."/>
            <person name="Rimmer G."/>
            <person name="Ryder D."/>
            <person name="Hooper P."/>
            <person name="Stone D."/>
            <person name="Feist S.W."/>
        </authorList>
    </citation>
    <scope>NUCLEOTIDE SEQUENCE</scope>
</reference>
<keyword evidence="2" id="KW-0378">Hydrolase</keyword>
<dbReference type="EC" id="3.6.-.-" evidence="2"/>
<evidence type="ECO:0000313" key="2">
    <source>
        <dbReference type="EMBL" id="PJE78703.1"/>
    </source>
</evidence>
<dbReference type="Gene3D" id="3.40.50.300">
    <property type="entry name" value="P-loop containing nucleotide triphosphate hydrolases"/>
    <property type="match status" value="1"/>
</dbReference>
<dbReference type="EMBL" id="NSIT01000139">
    <property type="protein sequence ID" value="PJE78703.1"/>
    <property type="molecule type" value="Genomic_DNA"/>
</dbReference>
<dbReference type="PANTHER" id="PTHR13696">
    <property type="entry name" value="P-LOOP CONTAINING NUCLEOSIDE TRIPHOSPHATE HYDROLASE"/>
    <property type="match status" value="1"/>
</dbReference>
<proteinExistence type="predicted"/>
<dbReference type="AlphaFoldDB" id="A0A2H9T660"/>
<comment type="caution">
    <text evidence="2">The sequence shown here is derived from an EMBL/GenBank/DDBJ whole genome shotgun (WGS) entry which is preliminary data.</text>
</comment>
<dbReference type="Pfam" id="PF13614">
    <property type="entry name" value="AAA_31"/>
    <property type="match status" value="1"/>
</dbReference>
<feature type="domain" description="AAA" evidence="1">
    <location>
        <begin position="5"/>
        <end position="183"/>
    </location>
</feature>
<dbReference type="PANTHER" id="PTHR13696:SF52">
    <property type="entry name" value="PARA FAMILY PROTEIN CT_582"/>
    <property type="match status" value="1"/>
</dbReference>
<dbReference type="InterPro" id="IPR027417">
    <property type="entry name" value="P-loop_NTPase"/>
</dbReference>
<dbReference type="GO" id="GO:0016787">
    <property type="term" value="F:hydrolase activity"/>
    <property type="evidence" value="ECO:0007669"/>
    <property type="project" value="UniProtKB-KW"/>
</dbReference>
<dbReference type="CDD" id="cd02042">
    <property type="entry name" value="ParAB_family"/>
    <property type="match status" value="1"/>
</dbReference>
<dbReference type="InterPro" id="IPR050678">
    <property type="entry name" value="DNA_Partitioning_ATPase"/>
</dbReference>
<dbReference type="InterPro" id="IPR025669">
    <property type="entry name" value="AAA_dom"/>
</dbReference>
<gene>
    <name evidence="2" type="primary">soj_1</name>
    <name evidence="2" type="ORF">CI610_02356</name>
</gene>
<name>A0A2H9T660_9ZZZZ</name>
<dbReference type="SUPFAM" id="SSF52540">
    <property type="entry name" value="P-loop containing nucleoside triphosphate hydrolases"/>
    <property type="match status" value="1"/>
</dbReference>
<accession>A0A2H9T660</accession>